<evidence type="ECO:0000313" key="4">
    <source>
        <dbReference type="EMBL" id="MFC6440871.1"/>
    </source>
</evidence>
<dbReference type="SMART" id="SM00267">
    <property type="entry name" value="GGDEF"/>
    <property type="match status" value="1"/>
</dbReference>
<comment type="caution">
    <text evidence="4">The sequence shown here is derived from an EMBL/GenBank/DDBJ whole genome shotgun (WGS) entry which is preliminary data.</text>
</comment>
<evidence type="ECO:0000259" key="3">
    <source>
        <dbReference type="PROSITE" id="PS50887"/>
    </source>
</evidence>
<sequence>MSVPAPINSQLMQYMLGSLEVGLVVIDRSYTIRVWNQFMQSHSNIADSLAVGQNLFGLFSEINENWFKSKVAPVFKLNTPAYIIAEQRPYLFRFSASRPVTSASEYMHQNVSLFPLVDEHGVVTSICIVVYDVTDEVVSRQRFEEANVKLKRISRIDGLTGLNNRRFWEECCVNEYKRLGRSNTSSSLIMLDIDHFKQVNDTYGHPAGDEVIRYLAEIIRRTTRETDICGRFGGEEYVILLPDTDGEQAMLVAERLRRKAALRPAVYEGTEIDFTISVGVCEYQTRFNNHMEWVELTDKALYNAKRGGRNQVQRAA</sequence>
<dbReference type="SUPFAM" id="SSF55785">
    <property type="entry name" value="PYP-like sensor domain (PAS domain)"/>
    <property type="match status" value="1"/>
</dbReference>
<organism evidence="4 5">
    <name type="scientific">Pseudobowmanella zhangzhouensis</name>
    <dbReference type="NCBI Taxonomy" id="1537679"/>
    <lineage>
        <taxon>Bacteria</taxon>
        <taxon>Pseudomonadati</taxon>
        <taxon>Pseudomonadota</taxon>
        <taxon>Gammaproteobacteria</taxon>
        <taxon>Alteromonadales</taxon>
        <taxon>Alteromonadaceae</taxon>
    </lineage>
</organism>
<proteinExistence type="predicted"/>
<dbReference type="RefSeq" id="WP_131258861.1">
    <property type="nucleotide sequence ID" value="NZ_JBHSUS010000001.1"/>
</dbReference>
<dbReference type="Gene3D" id="3.30.70.270">
    <property type="match status" value="1"/>
</dbReference>
<evidence type="ECO:0000256" key="1">
    <source>
        <dbReference type="ARBA" id="ARBA00012528"/>
    </source>
</evidence>
<dbReference type="SUPFAM" id="SSF55073">
    <property type="entry name" value="Nucleotide cyclase"/>
    <property type="match status" value="1"/>
</dbReference>
<name>A0ABW1XM39_9ALTE</name>
<dbReference type="InterPro" id="IPR043128">
    <property type="entry name" value="Rev_trsase/Diguanyl_cyclase"/>
</dbReference>
<feature type="domain" description="GGDEF" evidence="3">
    <location>
        <begin position="184"/>
        <end position="316"/>
    </location>
</feature>
<dbReference type="Proteomes" id="UP001596364">
    <property type="component" value="Unassembled WGS sequence"/>
</dbReference>
<dbReference type="InterPro" id="IPR029787">
    <property type="entry name" value="Nucleotide_cyclase"/>
</dbReference>
<dbReference type="PANTHER" id="PTHR45138:SF9">
    <property type="entry name" value="DIGUANYLATE CYCLASE DGCM-RELATED"/>
    <property type="match status" value="1"/>
</dbReference>
<dbReference type="InterPro" id="IPR035965">
    <property type="entry name" value="PAS-like_dom_sf"/>
</dbReference>
<dbReference type="InterPro" id="IPR000160">
    <property type="entry name" value="GGDEF_dom"/>
</dbReference>
<dbReference type="Gene3D" id="3.30.450.20">
    <property type="entry name" value="PAS domain"/>
    <property type="match status" value="1"/>
</dbReference>
<dbReference type="Pfam" id="PF00990">
    <property type="entry name" value="GGDEF"/>
    <property type="match status" value="1"/>
</dbReference>
<dbReference type="PANTHER" id="PTHR45138">
    <property type="entry name" value="REGULATORY COMPONENTS OF SENSORY TRANSDUCTION SYSTEM"/>
    <property type="match status" value="1"/>
</dbReference>
<gene>
    <name evidence="4" type="ORF">ACFP85_12020</name>
</gene>
<reference evidence="5" key="1">
    <citation type="journal article" date="2019" name="Int. J. Syst. Evol. Microbiol.">
        <title>The Global Catalogue of Microorganisms (GCM) 10K type strain sequencing project: providing services to taxonomists for standard genome sequencing and annotation.</title>
        <authorList>
            <consortium name="The Broad Institute Genomics Platform"/>
            <consortium name="The Broad Institute Genome Sequencing Center for Infectious Disease"/>
            <person name="Wu L."/>
            <person name="Ma J."/>
        </authorList>
    </citation>
    <scope>NUCLEOTIDE SEQUENCE [LARGE SCALE GENOMIC DNA]</scope>
    <source>
        <strain evidence="5">CGMCC 1.16031</strain>
    </source>
</reference>
<evidence type="ECO:0000256" key="2">
    <source>
        <dbReference type="ARBA" id="ARBA00034247"/>
    </source>
</evidence>
<dbReference type="InterPro" id="IPR050469">
    <property type="entry name" value="Diguanylate_Cyclase"/>
</dbReference>
<comment type="catalytic activity">
    <reaction evidence="2">
        <text>2 GTP = 3',3'-c-di-GMP + 2 diphosphate</text>
        <dbReference type="Rhea" id="RHEA:24898"/>
        <dbReference type="ChEBI" id="CHEBI:33019"/>
        <dbReference type="ChEBI" id="CHEBI:37565"/>
        <dbReference type="ChEBI" id="CHEBI:58805"/>
        <dbReference type="EC" id="2.7.7.65"/>
    </reaction>
</comment>
<evidence type="ECO:0000313" key="5">
    <source>
        <dbReference type="Proteomes" id="UP001596364"/>
    </source>
</evidence>
<protein>
    <recommendedName>
        <fullName evidence="1">diguanylate cyclase</fullName>
        <ecNumber evidence="1">2.7.7.65</ecNumber>
    </recommendedName>
</protein>
<dbReference type="PROSITE" id="PS50887">
    <property type="entry name" value="GGDEF"/>
    <property type="match status" value="1"/>
</dbReference>
<dbReference type="EMBL" id="JBHSUS010000001">
    <property type="protein sequence ID" value="MFC6440871.1"/>
    <property type="molecule type" value="Genomic_DNA"/>
</dbReference>
<accession>A0ABW1XM39</accession>
<keyword evidence="5" id="KW-1185">Reference proteome</keyword>
<dbReference type="NCBIfam" id="TIGR00254">
    <property type="entry name" value="GGDEF"/>
    <property type="match status" value="1"/>
</dbReference>
<dbReference type="CDD" id="cd01949">
    <property type="entry name" value="GGDEF"/>
    <property type="match status" value="1"/>
</dbReference>
<dbReference type="EC" id="2.7.7.65" evidence="1"/>